<accession>A0A3G8JMK9</accession>
<dbReference type="InterPro" id="IPR011701">
    <property type="entry name" value="MFS"/>
</dbReference>
<feature type="domain" description="Major facilitator superfamily (MFS) profile" evidence="6">
    <location>
        <begin position="51"/>
        <end position="467"/>
    </location>
</feature>
<protein>
    <submittedName>
        <fullName evidence="7">4-hydroxybenzoate transporter PcaK</fullName>
    </submittedName>
</protein>
<dbReference type="PROSITE" id="PS00216">
    <property type="entry name" value="SUGAR_TRANSPORT_1"/>
    <property type="match status" value="1"/>
</dbReference>
<dbReference type="CDD" id="cd17365">
    <property type="entry name" value="MFS_PcaK_like"/>
    <property type="match status" value="1"/>
</dbReference>
<evidence type="ECO:0000256" key="5">
    <source>
        <dbReference type="SAM" id="Phobius"/>
    </source>
</evidence>
<feature type="transmembrane region" description="Helical" evidence="5">
    <location>
        <begin position="203"/>
        <end position="225"/>
    </location>
</feature>
<name>A0A3G8JMK9_9ACTN</name>
<dbReference type="AlphaFoldDB" id="A0A3G8JMK9"/>
<evidence type="ECO:0000259" key="6">
    <source>
        <dbReference type="PROSITE" id="PS50850"/>
    </source>
</evidence>
<dbReference type="Proteomes" id="UP000271469">
    <property type="component" value="Chromosome"/>
</dbReference>
<keyword evidence="3 5" id="KW-1133">Transmembrane helix</keyword>
<feature type="transmembrane region" description="Helical" evidence="5">
    <location>
        <begin position="325"/>
        <end position="346"/>
    </location>
</feature>
<dbReference type="InterPro" id="IPR020846">
    <property type="entry name" value="MFS_dom"/>
</dbReference>
<dbReference type="Pfam" id="PF07690">
    <property type="entry name" value="MFS_1"/>
    <property type="match status" value="1"/>
</dbReference>
<gene>
    <name evidence="7" type="primary">pcaK</name>
    <name evidence="7" type="ORF">D7316_02824</name>
</gene>
<dbReference type="EMBL" id="CP033972">
    <property type="protein sequence ID" value="AZG46223.1"/>
    <property type="molecule type" value="Genomic_DNA"/>
</dbReference>
<sequence>MAEPFPQPASMTPRHLTITTGFTITEQETTVTTDLRRRIDEGPMSRYQWTAIAICIALNVLDGYDVLAMAFTSTSVSDDWDLSTSTLGLLLSAGLFGMALGSLGLAPLADIIGRRKLILACLVLSSTGMLLSSLSQNATQLGLLRVLTGVGIGGILACSNVIGGELASTRWRGLAVSLNSTGYAIGATLGGIAALLLVESFGWRSVFVAGGIGTAALIPLVLVRLPESIDFLLVRQPAGALDTVNAFARRIGQEPIHELPVETTSGSGGSGIISTTRRLFDTQNRRTTLLVWTAFFFTMFGFYFVTSWTPKLLVEAGMSAKEGITGGMVLNLGGILGTFLLGALAARYRLARVLIAYLLVTAGLMTIFVPSAAVFALALTVGFGLGIVVNGCIAGLYALTTTAYAAPIRATGMGWAIGIGRIGAIVSPLIAGALLDADWSPASLYVLMAVLFIAAAGAIMALSSSGRRRVSTEVTSSTAPAAV</sequence>
<feature type="transmembrane region" description="Helical" evidence="5">
    <location>
        <begin position="441"/>
        <end position="462"/>
    </location>
</feature>
<evidence type="ECO:0000256" key="1">
    <source>
        <dbReference type="ARBA" id="ARBA00004651"/>
    </source>
</evidence>
<evidence type="ECO:0000256" key="2">
    <source>
        <dbReference type="ARBA" id="ARBA00022692"/>
    </source>
</evidence>
<keyword evidence="4 5" id="KW-0472">Membrane</keyword>
<feature type="transmembrane region" description="Helical" evidence="5">
    <location>
        <begin position="87"/>
        <end position="105"/>
    </location>
</feature>
<dbReference type="PROSITE" id="PS50850">
    <property type="entry name" value="MFS"/>
    <property type="match status" value="1"/>
</dbReference>
<feature type="transmembrane region" description="Helical" evidence="5">
    <location>
        <begin position="287"/>
        <end position="305"/>
    </location>
</feature>
<feature type="transmembrane region" description="Helical" evidence="5">
    <location>
        <begin position="383"/>
        <end position="406"/>
    </location>
</feature>
<proteinExistence type="predicted"/>
<dbReference type="GO" id="GO:0005886">
    <property type="term" value="C:plasma membrane"/>
    <property type="evidence" value="ECO:0007669"/>
    <property type="project" value="UniProtKB-SubCell"/>
</dbReference>
<keyword evidence="2 5" id="KW-0812">Transmembrane</keyword>
<dbReference type="GO" id="GO:0046943">
    <property type="term" value="F:carboxylic acid transmembrane transporter activity"/>
    <property type="evidence" value="ECO:0007669"/>
    <property type="project" value="TreeGrafter"/>
</dbReference>
<comment type="subcellular location">
    <subcellularLocation>
        <location evidence="1">Cell membrane</location>
        <topology evidence="1">Multi-pass membrane protein</topology>
    </subcellularLocation>
</comment>
<evidence type="ECO:0000313" key="8">
    <source>
        <dbReference type="Proteomes" id="UP000271469"/>
    </source>
</evidence>
<keyword evidence="8" id="KW-1185">Reference proteome</keyword>
<dbReference type="Gene3D" id="1.20.1250.20">
    <property type="entry name" value="MFS general substrate transporter like domains"/>
    <property type="match status" value="1"/>
</dbReference>
<feature type="transmembrane region" description="Helical" evidence="5">
    <location>
        <begin position="142"/>
        <end position="162"/>
    </location>
</feature>
<feature type="transmembrane region" description="Helical" evidence="5">
    <location>
        <begin position="353"/>
        <end position="377"/>
    </location>
</feature>
<feature type="transmembrane region" description="Helical" evidence="5">
    <location>
        <begin position="117"/>
        <end position="136"/>
    </location>
</feature>
<evidence type="ECO:0000256" key="4">
    <source>
        <dbReference type="ARBA" id="ARBA00023136"/>
    </source>
</evidence>
<feature type="transmembrane region" description="Helical" evidence="5">
    <location>
        <begin position="413"/>
        <end position="435"/>
    </location>
</feature>
<feature type="transmembrane region" description="Helical" evidence="5">
    <location>
        <begin position="47"/>
        <end position="67"/>
    </location>
</feature>
<dbReference type="KEGG" id="gom:D7316_02824"/>
<dbReference type="PANTHER" id="PTHR23508:SF10">
    <property type="entry name" value="CARBOXYLIC ACID TRANSPORTER PROTEIN HOMOLOG"/>
    <property type="match status" value="1"/>
</dbReference>
<evidence type="ECO:0000256" key="3">
    <source>
        <dbReference type="ARBA" id="ARBA00022989"/>
    </source>
</evidence>
<dbReference type="SUPFAM" id="SSF103473">
    <property type="entry name" value="MFS general substrate transporter"/>
    <property type="match status" value="1"/>
</dbReference>
<organism evidence="7 8">
    <name type="scientific">Gordonia insulae</name>
    <dbReference type="NCBI Taxonomy" id="2420509"/>
    <lineage>
        <taxon>Bacteria</taxon>
        <taxon>Bacillati</taxon>
        <taxon>Actinomycetota</taxon>
        <taxon>Actinomycetes</taxon>
        <taxon>Mycobacteriales</taxon>
        <taxon>Gordoniaceae</taxon>
        <taxon>Gordonia</taxon>
    </lineage>
</organism>
<evidence type="ECO:0000313" key="7">
    <source>
        <dbReference type="EMBL" id="AZG46223.1"/>
    </source>
</evidence>
<feature type="transmembrane region" description="Helical" evidence="5">
    <location>
        <begin position="174"/>
        <end position="197"/>
    </location>
</feature>
<dbReference type="InterPro" id="IPR005829">
    <property type="entry name" value="Sugar_transporter_CS"/>
</dbReference>
<dbReference type="PROSITE" id="PS00217">
    <property type="entry name" value="SUGAR_TRANSPORT_2"/>
    <property type="match status" value="1"/>
</dbReference>
<dbReference type="PANTHER" id="PTHR23508">
    <property type="entry name" value="CARBOXYLIC ACID TRANSPORTER PROTEIN HOMOLOG"/>
    <property type="match status" value="1"/>
</dbReference>
<dbReference type="InterPro" id="IPR036259">
    <property type="entry name" value="MFS_trans_sf"/>
</dbReference>
<reference evidence="7 8" key="1">
    <citation type="submission" date="2018-11" db="EMBL/GenBank/DDBJ databases">
        <title>Gordonia insulae sp. nov., isolated from an island soil.</title>
        <authorList>
            <person name="Kim Y.S."/>
            <person name="Kim S.B."/>
        </authorList>
    </citation>
    <scope>NUCLEOTIDE SEQUENCE [LARGE SCALE GENOMIC DNA]</scope>
    <source>
        <strain evidence="7 8">MMS17-SY073</strain>
    </source>
</reference>